<dbReference type="KEGG" id="hrr:HZS55_07340"/>
<evidence type="ECO:0000313" key="3">
    <source>
        <dbReference type="Proteomes" id="UP000509667"/>
    </source>
</evidence>
<evidence type="ECO:0000256" key="1">
    <source>
        <dbReference type="SAM" id="Phobius"/>
    </source>
</evidence>
<protein>
    <submittedName>
        <fullName evidence="2">Uncharacterized protein</fullName>
    </submittedName>
</protein>
<proteinExistence type="predicted"/>
<feature type="transmembrane region" description="Helical" evidence="1">
    <location>
        <begin position="31"/>
        <end position="50"/>
    </location>
</feature>
<dbReference type="RefSeq" id="WP_179911049.1">
    <property type="nucleotide sequence ID" value="NZ_CP058910.1"/>
</dbReference>
<dbReference type="Proteomes" id="UP000509667">
    <property type="component" value="Chromosome"/>
</dbReference>
<organism evidence="2 3">
    <name type="scientific">Halosimplex rubrum</name>
    <dbReference type="NCBI Taxonomy" id="869889"/>
    <lineage>
        <taxon>Archaea</taxon>
        <taxon>Methanobacteriati</taxon>
        <taxon>Methanobacteriota</taxon>
        <taxon>Stenosarchaea group</taxon>
        <taxon>Halobacteria</taxon>
        <taxon>Halobacteriales</taxon>
        <taxon>Haloarculaceae</taxon>
        <taxon>Halosimplex</taxon>
    </lineage>
</organism>
<evidence type="ECO:0000313" key="2">
    <source>
        <dbReference type="EMBL" id="QLH77119.1"/>
    </source>
</evidence>
<name>A0A7D5P9N6_9EURY</name>
<sequence length="70" mass="7590">MDSLAGRPLRTLADRRLRTLAVGDSRARRRLVLTVVGLLGAGSVAFLLELHEGHRRRGTHSTMSTATNAP</sequence>
<accession>A0A7D5P9N6</accession>
<keyword evidence="3" id="KW-1185">Reference proteome</keyword>
<keyword evidence="1" id="KW-0812">Transmembrane</keyword>
<gene>
    <name evidence="2" type="ORF">HZS55_07340</name>
</gene>
<keyword evidence="1" id="KW-0472">Membrane</keyword>
<dbReference type="EMBL" id="CP058910">
    <property type="protein sequence ID" value="QLH77119.1"/>
    <property type="molecule type" value="Genomic_DNA"/>
</dbReference>
<keyword evidence="1" id="KW-1133">Transmembrane helix</keyword>
<dbReference type="AlphaFoldDB" id="A0A7D5P9N6"/>
<dbReference type="GeneID" id="56077665"/>
<reference evidence="2 3" key="1">
    <citation type="submission" date="2020-07" db="EMBL/GenBank/DDBJ databases">
        <title>Halosimplex pelagicum sp. nov. and Halosimplex rubrum sp. nov., isolated from salted brown alga Laminaria, and emended description of the genus Halosimplex.</title>
        <authorList>
            <person name="Cui H."/>
        </authorList>
    </citation>
    <scope>NUCLEOTIDE SEQUENCE [LARGE SCALE GENOMIC DNA]</scope>
    <source>
        <strain evidence="2 3">R27</strain>
    </source>
</reference>